<dbReference type="EMBL" id="JAUJYN010000013">
    <property type="protein sequence ID" value="KAK1258878.1"/>
    <property type="molecule type" value="Genomic_DNA"/>
</dbReference>
<sequence length="297" mass="33491">MHLYKSGIMPSYMTWTSHGEAVPPIQFPRNIHEQNLHQPSGVNEEEDEDQEIHSSSWDEIEFSSSHGNLELGVNHWKGHSLAALKVGAEELKSMILKGGGLLSVAKIYQLLARRLSGKMFLEAANYQIRHELLKKGGQLAAINLESRTALLVARQVSLSPLHQYLKNITLCTLQPLNACLSVLQLMVPYRSIGIDSITIALNRLLKREWLLRIGLIIVVEEVLIRHENIFDVAADVNYATTGVVFRGLRKQRVRDASGKNSRNRAQKSEKYYEKVKINERGLYKSSKQGVTSSNLKK</sequence>
<protein>
    <submittedName>
        <fullName evidence="1">Uncharacterized protein</fullName>
    </submittedName>
</protein>
<proteinExistence type="predicted"/>
<evidence type="ECO:0000313" key="1">
    <source>
        <dbReference type="EMBL" id="KAK1258878.1"/>
    </source>
</evidence>
<name>A0AAV9A3Y3_ACOGR</name>
<reference evidence="1" key="1">
    <citation type="journal article" date="2023" name="Nat. Commun.">
        <title>Diploid and tetraploid genomes of Acorus and the evolution of monocots.</title>
        <authorList>
            <person name="Ma L."/>
            <person name="Liu K.W."/>
            <person name="Li Z."/>
            <person name="Hsiao Y.Y."/>
            <person name="Qi Y."/>
            <person name="Fu T."/>
            <person name="Tang G.D."/>
            <person name="Zhang D."/>
            <person name="Sun W.H."/>
            <person name="Liu D.K."/>
            <person name="Li Y."/>
            <person name="Chen G.Z."/>
            <person name="Liu X.D."/>
            <person name="Liao X.Y."/>
            <person name="Jiang Y.T."/>
            <person name="Yu X."/>
            <person name="Hao Y."/>
            <person name="Huang J."/>
            <person name="Zhao X.W."/>
            <person name="Ke S."/>
            <person name="Chen Y.Y."/>
            <person name="Wu W.L."/>
            <person name="Hsu J.L."/>
            <person name="Lin Y.F."/>
            <person name="Huang M.D."/>
            <person name="Li C.Y."/>
            <person name="Huang L."/>
            <person name="Wang Z.W."/>
            <person name="Zhao X."/>
            <person name="Zhong W.Y."/>
            <person name="Peng D.H."/>
            <person name="Ahmad S."/>
            <person name="Lan S."/>
            <person name="Zhang J.S."/>
            <person name="Tsai W.C."/>
            <person name="Van de Peer Y."/>
            <person name="Liu Z.J."/>
        </authorList>
    </citation>
    <scope>NUCLEOTIDE SEQUENCE</scope>
    <source>
        <strain evidence="1">SCP</strain>
    </source>
</reference>
<dbReference type="PANTHER" id="PTHR37203:SF3">
    <property type="entry name" value="SLR0975 PROTEIN"/>
    <property type="match status" value="1"/>
</dbReference>
<dbReference type="PANTHER" id="PTHR37203">
    <property type="match status" value="1"/>
</dbReference>
<accession>A0AAV9A3Y3</accession>
<gene>
    <name evidence="1" type="ORF">QJS04_geneDACA020266</name>
</gene>
<dbReference type="AlphaFoldDB" id="A0AAV9A3Y3"/>
<reference evidence="1" key="2">
    <citation type="submission" date="2023-06" db="EMBL/GenBank/DDBJ databases">
        <authorList>
            <person name="Ma L."/>
            <person name="Liu K.-W."/>
            <person name="Li Z."/>
            <person name="Hsiao Y.-Y."/>
            <person name="Qi Y."/>
            <person name="Fu T."/>
            <person name="Tang G."/>
            <person name="Zhang D."/>
            <person name="Sun W.-H."/>
            <person name="Liu D.-K."/>
            <person name="Li Y."/>
            <person name="Chen G.-Z."/>
            <person name="Liu X.-D."/>
            <person name="Liao X.-Y."/>
            <person name="Jiang Y.-T."/>
            <person name="Yu X."/>
            <person name="Hao Y."/>
            <person name="Huang J."/>
            <person name="Zhao X.-W."/>
            <person name="Ke S."/>
            <person name="Chen Y.-Y."/>
            <person name="Wu W.-L."/>
            <person name="Hsu J.-L."/>
            <person name="Lin Y.-F."/>
            <person name="Huang M.-D."/>
            <person name="Li C.-Y."/>
            <person name="Huang L."/>
            <person name="Wang Z.-W."/>
            <person name="Zhao X."/>
            <person name="Zhong W.-Y."/>
            <person name="Peng D.-H."/>
            <person name="Ahmad S."/>
            <person name="Lan S."/>
            <person name="Zhang J.-S."/>
            <person name="Tsai W.-C."/>
            <person name="Van De Peer Y."/>
            <person name="Liu Z.-J."/>
        </authorList>
    </citation>
    <scope>NUCLEOTIDE SEQUENCE</scope>
    <source>
        <strain evidence="1">SCP</strain>
        <tissue evidence="1">Leaves</tissue>
    </source>
</reference>
<organism evidence="1 2">
    <name type="scientific">Acorus gramineus</name>
    <name type="common">Dwarf sweet flag</name>
    <dbReference type="NCBI Taxonomy" id="55184"/>
    <lineage>
        <taxon>Eukaryota</taxon>
        <taxon>Viridiplantae</taxon>
        <taxon>Streptophyta</taxon>
        <taxon>Embryophyta</taxon>
        <taxon>Tracheophyta</taxon>
        <taxon>Spermatophyta</taxon>
        <taxon>Magnoliopsida</taxon>
        <taxon>Liliopsida</taxon>
        <taxon>Acoraceae</taxon>
        <taxon>Acorus</taxon>
    </lineage>
</organism>
<comment type="caution">
    <text evidence="1">The sequence shown here is derived from an EMBL/GenBank/DDBJ whole genome shotgun (WGS) entry which is preliminary data.</text>
</comment>
<evidence type="ECO:0000313" key="2">
    <source>
        <dbReference type="Proteomes" id="UP001179952"/>
    </source>
</evidence>
<keyword evidence="2" id="KW-1185">Reference proteome</keyword>
<dbReference type="Proteomes" id="UP001179952">
    <property type="component" value="Unassembled WGS sequence"/>
</dbReference>